<evidence type="ECO:0000256" key="1">
    <source>
        <dbReference type="SAM" id="SignalP"/>
    </source>
</evidence>
<feature type="signal peptide" evidence="1">
    <location>
        <begin position="1"/>
        <end position="31"/>
    </location>
</feature>
<name>A0ABP7MAG5_9BACT</name>
<dbReference type="EMBL" id="BAABDH010000003">
    <property type="protein sequence ID" value="GAA3918414.1"/>
    <property type="molecule type" value="Genomic_DNA"/>
</dbReference>
<reference evidence="3" key="1">
    <citation type="journal article" date="2019" name="Int. J. Syst. Evol. Microbiol.">
        <title>The Global Catalogue of Microorganisms (GCM) 10K type strain sequencing project: providing services to taxonomists for standard genome sequencing and annotation.</title>
        <authorList>
            <consortium name="The Broad Institute Genomics Platform"/>
            <consortium name="The Broad Institute Genome Sequencing Center for Infectious Disease"/>
            <person name="Wu L."/>
            <person name="Ma J."/>
        </authorList>
    </citation>
    <scope>NUCLEOTIDE SEQUENCE [LARGE SCALE GENOMIC DNA]</scope>
    <source>
        <strain evidence="3">JCM 17214</strain>
    </source>
</reference>
<proteinExistence type="predicted"/>
<organism evidence="2 3">
    <name type="scientific">Hymenobacter algoricola</name>
    <dbReference type="NCBI Taxonomy" id="486267"/>
    <lineage>
        <taxon>Bacteria</taxon>
        <taxon>Pseudomonadati</taxon>
        <taxon>Bacteroidota</taxon>
        <taxon>Cytophagia</taxon>
        <taxon>Cytophagales</taxon>
        <taxon>Hymenobacteraceae</taxon>
        <taxon>Hymenobacter</taxon>
    </lineage>
</organism>
<dbReference type="PROSITE" id="PS51257">
    <property type="entry name" value="PROKAR_LIPOPROTEIN"/>
    <property type="match status" value="1"/>
</dbReference>
<dbReference type="InterPro" id="IPR046732">
    <property type="entry name" value="DUF6624"/>
</dbReference>
<evidence type="ECO:0000313" key="3">
    <source>
        <dbReference type="Proteomes" id="UP001499909"/>
    </source>
</evidence>
<gene>
    <name evidence="2" type="ORF">GCM10022406_01290</name>
</gene>
<protein>
    <submittedName>
        <fullName evidence="2">Uncharacterized protein</fullName>
    </submittedName>
</protein>
<dbReference type="Proteomes" id="UP001499909">
    <property type="component" value="Unassembled WGS sequence"/>
</dbReference>
<keyword evidence="1" id="KW-0732">Signal</keyword>
<comment type="caution">
    <text evidence="2">The sequence shown here is derived from an EMBL/GenBank/DDBJ whole genome shotgun (WGS) entry which is preliminary data.</text>
</comment>
<accession>A0ABP7MAG5</accession>
<sequence length="259" mass="29281">MPMTHRSYCLLSLLLPLAALLSACDPPSSVAQTRPATQVQPAPRLNLRLKRELDSMDVEDQKYRLLLMQTMGVERNTQLDSLKRTAHLTDAQVGPYLSEQMLRIDSANIKRVVQIIRQYGYPGKTLVGEPTNEVALLVIQHSGRIPQLLPLIEREATKGEVAFSLYARMLDRKLMYEGKPQRYGTQGRSYGVRNAQGQPETVSFIWPIEDAAHVNERRKKAGFDSTVEANAERLHIPYRVVTLEEARRIEQQSAAASHH</sequence>
<dbReference type="Pfam" id="PF20329">
    <property type="entry name" value="DUF6624"/>
    <property type="match status" value="1"/>
</dbReference>
<dbReference type="RefSeq" id="WP_345108585.1">
    <property type="nucleotide sequence ID" value="NZ_BAABDH010000003.1"/>
</dbReference>
<feature type="chain" id="PRO_5046257758" evidence="1">
    <location>
        <begin position="32"/>
        <end position="259"/>
    </location>
</feature>
<evidence type="ECO:0000313" key="2">
    <source>
        <dbReference type="EMBL" id="GAA3918414.1"/>
    </source>
</evidence>
<keyword evidence="3" id="KW-1185">Reference proteome</keyword>